<protein>
    <submittedName>
        <fullName evidence="2">Gamma-glutamyl AIG2-like cyclotransferase</fullName>
    </submittedName>
</protein>
<dbReference type="Pfam" id="PF06094">
    <property type="entry name" value="GGACT"/>
    <property type="match status" value="1"/>
</dbReference>
<feature type="domain" description="Gamma-glutamylcyclotransferase AIG2-like" evidence="1">
    <location>
        <begin position="3"/>
        <end position="113"/>
    </location>
</feature>
<proteinExistence type="predicted"/>
<dbReference type="Gene3D" id="3.10.490.10">
    <property type="entry name" value="Gamma-glutamyl cyclotransferase-like"/>
    <property type="match status" value="1"/>
</dbReference>
<dbReference type="InterPro" id="IPR009288">
    <property type="entry name" value="AIG2-like_dom"/>
</dbReference>
<dbReference type="InterPro" id="IPR036568">
    <property type="entry name" value="GGCT-like_sf"/>
</dbReference>
<dbReference type="CDD" id="cd06661">
    <property type="entry name" value="GGCT_like"/>
    <property type="match status" value="1"/>
</dbReference>
<comment type="caution">
    <text evidence="2">The sequence shown here is derived from an EMBL/GenBank/DDBJ whole genome shotgun (WGS) entry which is preliminary data.</text>
</comment>
<keyword evidence="3" id="KW-1185">Reference proteome</keyword>
<dbReference type="RefSeq" id="WP_121458663.1">
    <property type="nucleotide sequence ID" value="NZ_JAANMQ010000003.1"/>
</dbReference>
<dbReference type="Proteomes" id="UP000270626">
    <property type="component" value="Unassembled WGS sequence"/>
</dbReference>
<dbReference type="OrthoDB" id="8478759at2"/>
<dbReference type="EMBL" id="RBXP01000016">
    <property type="protein sequence ID" value="RKT51132.1"/>
    <property type="molecule type" value="Genomic_DNA"/>
</dbReference>
<keyword evidence="2" id="KW-0808">Transferase</keyword>
<sequence>MQLFVYGSLLNPDSAERALQRRPAPGQLVPASLAGYRLAWNSIHRIATDACGEIDASFLNLVADPAATVPGCLLAIDDAEFARLCLREKGYTACRLTCLSATGESLAARVFIDERPLPAQLPPVPAGYLAKIEAGLAQLPAAFAAAWRAALPAPPLPLIAGDYRFVDSAQKANT</sequence>
<accession>A0A495VPD4</accession>
<evidence type="ECO:0000259" key="1">
    <source>
        <dbReference type="Pfam" id="PF06094"/>
    </source>
</evidence>
<dbReference type="AlphaFoldDB" id="A0A495VPD4"/>
<name>A0A495VPD4_9RHOO</name>
<gene>
    <name evidence="2" type="ORF">DFR40_2344</name>
</gene>
<reference evidence="2 3" key="1">
    <citation type="submission" date="2018-10" db="EMBL/GenBank/DDBJ databases">
        <title>Genomic Encyclopedia of Type Strains, Phase IV (KMG-IV): sequencing the most valuable type-strain genomes for metagenomic binning, comparative biology and taxonomic classification.</title>
        <authorList>
            <person name="Goeker M."/>
        </authorList>
    </citation>
    <scope>NUCLEOTIDE SEQUENCE [LARGE SCALE GENOMIC DNA]</scope>
    <source>
        <strain evidence="2 3">DSM 23841</strain>
    </source>
</reference>
<dbReference type="SUPFAM" id="SSF110857">
    <property type="entry name" value="Gamma-glutamyl cyclotransferase-like"/>
    <property type="match status" value="1"/>
</dbReference>
<dbReference type="GO" id="GO:0016740">
    <property type="term" value="F:transferase activity"/>
    <property type="evidence" value="ECO:0007669"/>
    <property type="project" value="UniProtKB-KW"/>
</dbReference>
<dbReference type="InterPro" id="IPR013024">
    <property type="entry name" value="GGCT-like"/>
</dbReference>
<organism evidence="2 3">
    <name type="scientific">Azonexus fungiphilus</name>
    <dbReference type="NCBI Taxonomy" id="146940"/>
    <lineage>
        <taxon>Bacteria</taxon>
        <taxon>Pseudomonadati</taxon>
        <taxon>Pseudomonadota</taxon>
        <taxon>Betaproteobacteria</taxon>
        <taxon>Rhodocyclales</taxon>
        <taxon>Azonexaceae</taxon>
        <taxon>Azonexus</taxon>
    </lineage>
</organism>
<evidence type="ECO:0000313" key="3">
    <source>
        <dbReference type="Proteomes" id="UP000270626"/>
    </source>
</evidence>
<evidence type="ECO:0000313" key="2">
    <source>
        <dbReference type="EMBL" id="RKT51132.1"/>
    </source>
</evidence>